<evidence type="ECO:0000256" key="6">
    <source>
        <dbReference type="SAM" id="Phobius"/>
    </source>
</evidence>
<feature type="transmembrane region" description="Helical" evidence="6">
    <location>
        <begin position="246"/>
        <end position="270"/>
    </location>
</feature>
<protein>
    <recommendedName>
        <fullName evidence="8">Zinc transporter</fullName>
    </recommendedName>
</protein>
<evidence type="ECO:0000256" key="4">
    <source>
        <dbReference type="ARBA" id="ARBA00023136"/>
    </source>
</evidence>
<dbReference type="PANTHER" id="PTHR11040">
    <property type="entry name" value="ZINC/IRON TRANSPORTER"/>
    <property type="match status" value="1"/>
</dbReference>
<evidence type="ECO:0008006" key="8">
    <source>
        <dbReference type="Google" id="ProtNLM"/>
    </source>
</evidence>
<dbReference type="InterPro" id="IPR003689">
    <property type="entry name" value="ZIP"/>
</dbReference>
<sequence>MDGEAHTGVQTGDSLIRNGAGGVEAAPPALTEAEATAANGCGVSGGGGTADEASGSGGCRARPGCSHLRTVSQKALLARAGAEVEGGCTHLHTVSQKALLAQAGAAEGGAAVRQLAGGSDAGGSVDAVAAAAAAAANPSRFAKITALLCFGAAEGETAPPPPHPPIQSSQSFGPCAHCGQLDGGGRVERNDAPQEIGDGIAQILQGDSHFSLKKMGLLTVLAIAMHNVPEGLATFIGTLADPTAGVAIAVAIALHNIPEGIVVAMPIYYATGSKWKAFFWASMSGLAEPLGGIIGYAALSGKDMDPLIYALLFGLVAGIMTWISVRELLPTALRYDPHDRFTTIAVFAGFAIMAASLMLFTI</sequence>
<organism evidence="7">
    <name type="scientific">Chlamydomonas euryale</name>
    <dbReference type="NCBI Taxonomy" id="1486919"/>
    <lineage>
        <taxon>Eukaryota</taxon>
        <taxon>Viridiplantae</taxon>
        <taxon>Chlorophyta</taxon>
        <taxon>core chlorophytes</taxon>
        <taxon>Chlorophyceae</taxon>
        <taxon>CS clade</taxon>
        <taxon>Chlamydomonadales</taxon>
        <taxon>Chlamydomonadaceae</taxon>
        <taxon>Chlamydomonas</taxon>
    </lineage>
</organism>
<feature type="transmembrane region" description="Helical" evidence="6">
    <location>
        <begin position="341"/>
        <end position="360"/>
    </location>
</feature>
<keyword evidence="3 6" id="KW-1133">Transmembrane helix</keyword>
<accession>A0A7R9YR78</accession>
<name>A0A7R9YR78_9CHLO</name>
<gene>
    <name evidence="7" type="ORF">CEUR00632_LOCUS3076</name>
</gene>
<feature type="transmembrane region" description="Helical" evidence="6">
    <location>
        <begin position="307"/>
        <end position="329"/>
    </location>
</feature>
<dbReference type="EMBL" id="HBEC01006803">
    <property type="protein sequence ID" value="CAD8283041.1"/>
    <property type="molecule type" value="Transcribed_RNA"/>
</dbReference>
<comment type="subcellular location">
    <subcellularLocation>
        <location evidence="1">Membrane</location>
        <topology evidence="1">Multi-pass membrane protein</topology>
    </subcellularLocation>
</comment>
<evidence type="ECO:0000256" key="5">
    <source>
        <dbReference type="SAM" id="MobiDB-lite"/>
    </source>
</evidence>
<dbReference type="PANTHER" id="PTHR11040:SF205">
    <property type="entry name" value="ZINC TRANSPORTER ZUPT"/>
    <property type="match status" value="1"/>
</dbReference>
<dbReference type="GO" id="GO:0016020">
    <property type="term" value="C:membrane"/>
    <property type="evidence" value="ECO:0007669"/>
    <property type="project" value="UniProtKB-SubCell"/>
</dbReference>
<evidence type="ECO:0000256" key="1">
    <source>
        <dbReference type="ARBA" id="ARBA00004141"/>
    </source>
</evidence>
<feature type="transmembrane region" description="Helical" evidence="6">
    <location>
        <begin position="217"/>
        <end position="240"/>
    </location>
</feature>
<keyword evidence="4 6" id="KW-0472">Membrane</keyword>
<evidence type="ECO:0000256" key="2">
    <source>
        <dbReference type="ARBA" id="ARBA00022692"/>
    </source>
</evidence>
<dbReference type="AlphaFoldDB" id="A0A7R9YR78"/>
<dbReference type="Pfam" id="PF02535">
    <property type="entry name" value="Zip"/>
    <property type="match status" value="1"/>
</dbReference>
<dbReference type="GO" id="GO:0005385">
    <property type="term" value="F:zinc ion transmembrane transporter activity"/>
    <property type="evidence" value="ECO:0007669"/>
    <property type="project" value="TreeGrafter"/>
</dbReference>
<reference evidence="7" key="1">
    <citation type="submission" date="2021-01" db="EMBL/GenBank/DDBJ databases">
        <authorList>
            <person name="Corre E."/>
            <person name="Pelletier E."/>
            <person name="Niang G."/>
            <person name="Scheremetjew M."/>
            <person name="Finn R."/>
            <person name="Kale V."/>
            <person name="Holt S."/>
            <person name="Cochrane G."/>
            <person name="Meng A."/>
            <person name="Brown T."/>
            <person name="Cohen L."/>
        </authorList>
    </citation>
    <scope>NUCLEOTIDE SEQUENCE</scope>
    <source>
        <strain evidence="7">CCMP219</strain>
    </source>
</reference>
<keyword evidence="2 6" id="KW-0812">Transmembrane</keyword>
<evidence type="ECO:0000313" key="7">
    <source>
        <dbReference type="EMBL" id="CAD8283041.1"/>
    </source>
</evidence>
<proteinExistence type="predicted"/>
<feature type="region of interest" description="Disordered" evidence="5">
    <location>
        <begin position="1"/>
        <end position="23"/>
    </location>
</feature>
<evidence type="ECO:0000256" key="3">
    <source>
        <dbReference type="ARBA" id="ARBA00022989"/>
    </source>
</evidence>
<feature type="transmembrane region" description="Helical" evidence="6">
    <location>
        <begin position="277"/>
        <end position="301"/>
    </location>
</feature>